<proteinExistence type="predicted"/>
<dbReference type="PANTHER" id="PTHR42776:SF27">
    <property type="entry name" value="DIPEPTIDYL PEPTIDASE FAMILY MEMBER 6"/>
    <property type="match status" value="1"/>
</dbReference>
<name>A0A286AEZ1_9SPHI</name>
<dbReference type="InterPro" id="IPR001375">
    <property type="entry name" value="Peptidase_S9_cat"/>
</dbReference>
<dbReference type="EMBL" id="OCMT01000005">
    <property type="protein sequence ID" value="SOD20466.1"/>
    <property type="molecule type" value="Genomic_DNA"/>
</dbReference>
<dbReference type="Gene3D" id="3.40.50.1820">
    <property type="entry name" value="alpha/beta hydrolase"/>
    <property type="match status" value="1"/>
</dbReference>
<keyword evidence="4" id="KW-1185">Reference proteome</keyword>
<dbReference type="SUPFAM" id="SSF69304">
    <property type="entry name" value="Tricorn protease N-terminal domain"/>
    <property type="match status" value="1"/>
</dbReference>
<sequence>MKVAVKKYIWLLVVVMLFACNQKKEVREIPVNDFFKTQDRALYRLSPNGKYLSYLTLKDKKQHLVVEDLEHGKTTEVSKLEERNIHFYCWVSNDELIYYKEKDDSRFQTDLYIVNKNGTEERLLNADEKSKVRLLDDQLIEDKFLLVTSNKRDSTVFDVYRLNVRNGQMLVAAKNPGNFTNWLTDSKGKLRMAISSDGVNESFWYRENETKPFKKIITNNFKTTLWPVAFSENKPNIVYAISNVNRDKNALIEIDCINGKEKNVLFADDTLNVVEAQYSKRRGKMDFVVYETWKKEKHYLNDEAKKLFGNLDKLIPDAESRIVHNDKNEQHFIVRTFTDRSPGAYYLYYAENNSLKKLSDINTSIKEDEMCEMKPISYVTTDGFKIDGYLTLPLGVDPENLPVVVIPHNGPGQRNSWGFNSDVQFLANRGYAVLQVNYRGSTGYGKEFYAAGFKEWGQKIQKDVDAGVQWLIDQKIADPQRVAIYGYGFGGLVAINSAVANPKMYKCAGSSAGVLNLFSYLKTIPPFLTSNLQMFYEMVGNPDKDAEYMRQASPVFHADKVKIPIFITQNSKDPRINGNDAVQFVKELKKLNSPVTYLEKEDNKSVLNREEARKKSYAALELFLQDNLRKR</sequence>
<dbReference type="InterPro" id="IPR011042">
    <property type="entry name" value="6-blade_b-propeller_TolB-like"/>
</dbReference>
<dbReference type="Gene3D" id="2.120.10.30">
    <property type="entry name" value="TolB, C-terminal domain"/>
    <property type="match status" value="1"/>
</dbReference>
<keyword evidence="3" id="KW-0645">Protease</keyword>
<dbReference type="InterPro" id="IPR029058">
    <property type="entry name" value="AB_hydrolase_fold"/>
</dbReference>
<dbReference type="GO" id="GO:0004177">
    <property type="term" value="F:aminopeptidase activity"/>
    <property type="evidence" value="ECO:0007669"/>
    <property type="project" value="UniProtKB-KW"/>
</dbReference>
<dbReference type="AlphaFoldDB" id="A0A286AEZ1"/>
<dbReference type="GO" id="GO:0004252">
    <property type="term" value="F:serine-type endopeptidase activity"/>
    <property type="evidence" value="ECO:0007669"/>
    <property type="project" value="TreeGrafter"/>
</dbReference>
<evidence type="ECO:0000313" key="3">
    <source>
        <dbReference type="EMBL" id="SOD20466.1"/>
    </source>
</evidence>
<feature type="domain" description="Peptidase S9 prolyl oligopeptidase catalytic" evidence="2">
    <location>
        <begin position="417"/>
        <end position="630"/>
    </location>
</feature>
<dbReference type="GO" id="GO:0006508">
    <property type="term" value="P:proteolysis"/>
    <property type="evidence" value="ECO:0007669"/>
    <property type="project" value="InterPro"/>
</dbReference>
<evidence type="ECO:0000313" key="4">
    <source>
        <dbReference type="Proteomes" id="UP000219281"/>
    </source>
</evidence>
<evidence type="ECO:0000259" key="2">
    <source>
        <dbReference type="Pfam" id="PF00326"/>
    </source>
</evidence>
<dbReference type="SUPFAM" id="SSF53474">
    <property type="entry name" value="alpha/beta-Hydrolases"/>
    <property type="match status" value="1"/>
</dbReference>
<dbReference type="OrthoDB" id="108903at2"/>
<dbReference type="PROSITE" id="PS51257">
    <property type="entry name" value="PROKAR_LIPOPROTEIN"/>
    <property type="match status" value="1"/>
</dbReference>
<dbReference type="Pfam" id="PF00326">
    <property type="entry name" value="Peptidase_S9"/>
    <property type="match status" value="1"/>
</dbReference>
<accession>A0A286AEZ1</accession>
<dbReference type="Proteomes" id="UP000219281">
    <property type="component" value="Unassembled WGS sequence"/>
</dbReference>
<reference evidence="4" key="1">
    <citation type="submission" date="2017-09" db="EMBL/GenBank/DDBJ databases">
        <authorList>
            <person name="Varghese N."/>
            <person name="Submissions S."/>
        </authorList>
    </citation>
    <scope>NUCLEOTIDE SEQUENCE [LARGE SCALE GENOMIC DNA]</scope>
    <source>
        <strain evidence="4">CGMCC 1.12803</strain>
    </source>
</reference>
<gene>
    <name evidence="3" type="ORF">SAMN06297358_4189</name>
</gene>
<protein>
    <submittedName>
        <fullName evidence="3">Dipeptidyl aminopeptidase/acylaminoacyl peptidase</fullName>
    </submittedName>
</protein>
<keyword evidence="3" id="KW-0031">Aminopeptidase</keyword>
<organism evidence="3 4">
    <name type="scientific">Pedobacter xixiisoli</name>
    <dbReference type="NCBI Taxonomy" id="1476464"/>
    <lineage>
        <taxon>Bacteria</taxon>
        <taxon>Pseudomonadati</taxon>
        <taxon>Bacteroidota</taxon>
        <taxon>Sphingobacteriia</taxon>
        <taxon>Sphingobacteriales</taxon>
        <taxon>Sphingobacteriaceae</taxon>
        <taxon>Pedobacter</taxon>
    </lineage>
</organism>
<keyword evidence="1" id="KW-0378">Hydrolase</keyword>
<evidence type="ECO:0000256" key="1">
    <source>
        <dbReference type="ARBA" id="ARBA00022801"/>
    </source>
</evidence>
<dbReference type="PANTHER" id="PTHR42776">
    <property type="entry name" value="SERINE PEPTIDASE S9 FAMILY MEMBER"/>
    <property type="match status" value="1"/>
</dbReference>